<accession>A0A151GU52</accession>
<feature type="signal peptide" evidence="1">
    <location>
        <begin position="1"/>
        <end position="17"/>
    </location>
</feature>
<dbReference type="GeneID" id="63714408"/>
<comment type="caution">
    <text evidence="2">The sequence shown here is derived from an EMBL/GenBank/DDBJ whole genome shotgun (WGS) entry which is preliminary data.</text>
</comment>
<evidence type="ECO:0000256" key="1">
    <source>
        <dbReference type="SAM" id="SignalP"/>
    </source>
</evidence>
<name>A0A151GU52_DRECN</name>
<evidence type="ECO:0000313" key="2">
    <source>
        <dbReference type="EMBL" id="KYK60627.1"/>
    </source>
</evidence>
<dbReference type="AlphaFoldDB" id="A0A151GU52"/>
<dbReference type="Proteomes" id="UP000076580">
    <property type="component" value="Chromosome 01"/>
</dbReference>
<evidence type="ECO:0000313" key="3">
    <source>
        <dbReference type="Proteomes" id="UP000076580"/>
    </source>
</evidence>
<sequence>MQFVTILIAMLSATAVAVPAPAGCRANGRICGLHSQCCSGACIGADLPSGGYCG</sequence>
<keyword evidence="3" id="KW-1185">Reference proteome</keyword>
<dbReference type="EMBL" id="LAYC01000001">
    <property type="protein sequence ID" value="KYK60627.1"/>
    <property type="molecule type" value="Genomic_DNA"/>
</dbReference>
<proteinExistence type="predicted"/>
<keyword evidence="1" id="KW-0732">Signal</keyword>
<feature type="chain" id="PRO_5007580919" evidence="1">
    <location>
        <begin position="18"/>
        <end position="54"/>
    </location>
</feature>
<dbReference type="InParanoid" id="A0A151GU52"/>
<protein>
    <submittedName>
        <fullName evidence="2">Uncharacterized protein</fullName>
    </submittedName>
</protein>
<gene>
    <name evidence="2" type="ORF">DCS_01765</name>
</gene>
<reference evidence="2 3" key="1">
    <citation type="journal article" date="2016" name="Sci. Rep.">
        <title>Insights into Adaptations to a Near-Obligate Nematode Endoparasitic Lifestyle from the Finished Genome of Drechmeria coniospora.</title>
        <authorList>
            <person name="Zhang L."/>
            <person name="Zhou Z."/>
            <person name="Guo Q."/>
            <person name="Fokkens L."/>
            <person name="Miskei M."/>
            <person name="Pocsi I."/>
            <person name="Zhang W."/>
            <person name="Chen M."/>
            <person name="Wang L."/>
            <person name="Sun Y."/>
            <person name="Donzelli B.G."/>
            <person name="Gibson D.M."/>
            <person name="Nelson D.R."/>
            <person name="Luo J.G."/>
            <person name="Rep M."/>
            <person name="Liu H."/>
            <person name="Yang S."/>
            <person name="Wang J."/>
            <person name="Krasnoff S.B."/>
            <person name="Xu Y."/>
            <person name="Molnar I."/>
            <person name="Lin M."/>
        </authorList>
    </citation>
    <scope>NUCLEOTIDE SEQUENCE [LARGE SCALE GENOMIC DNA]</scope>
    <source>
        <strain evidence="2 3">ARSEF 6962</strain>
    </source>
</reference>
<dbReference type="RefSeq" id="XP_040659979.1">
    <property type="nucleotide sequence ID" value="XM_040799096.1"/>
</dbReference>
<organism evidence="2 3">
    <name type="scientific">Drechmeria coniospora</name>
    <name type="common">Nematophagous fungus</name>
    <name type="synonym">Meria coniospora</name>
    <dbReference type="NCBI Taxonomy" id="98403"/>
    <lineage>
        <taxon>Eukaryota</taxon>
        <taxon>Fungi</taxon>
        <taxon>Dikarya</taxon>
        <taxon>Ascomycota</taxon>
        <taxon>Pezizomycotina</taxon>
        <taxon>Sordariomycetes</taxon>
        <taxon>Hypocreomycetidae</taxon>
        <taxon>Hypocreales</taxon>
        <taxon>Ophiocordycipitaceae</taxon>
        <taxon>Drechmeria</taxon>
    </lineage>
</organism>